<dbReference type="EMBL" id="BLJE01000002">
    <property type="protein sequence ID" value="GFE65550.1"/>
    <property type="molecule type" value="Genomic_DNA"/>
</dbReference>
<organism evidence="1 2">
    <name type="scientific">Litoreibacter roseus</name>
    <dbReference type="NCBI Taxonomy" id="2601869"/>
    <lineage>
        <taxon>Bacteria</taxon>
        <taxon>Pseudomonadati</taxon>
        <taxon>Pseudomonadota</taxon>
        <taxon>Alphaproteobacteria</taxon>
        <taxon>Rhodobacterales</taxon>
        <taxon>Roseobacteraceae</taxon>
        <taxon>Litoreibacter</taxon>
    </lineage>
</organism>
<accession>A0A6N6JIA1</accession>
<gene>
    <name evidence="1" type="ORF">KIN_26240</name>
</gene>
<dbReference type="AlphaFoldDB" id="A0A6N6JIA1"/>
<sequence>MNTSEPFLAFSRNVQFVEAVAEQLGIVFDELLSAPEGAHLANESDEWDGLFGSRTFKIRVQREKEDMATGQILFVEISSRGLVEVEDVNWTLDGDEHHDDSSILTLPLDMNGDPTEAAATIIGGVCTQPANEVSNALRKYCKRLLGSAPEPALRSDFRFPSSDL</sequence>
<evidence type="ECO:0000313" key="2">
    <source>
        <dbReference type="Proteomes" id="UP000436822"/>
    </source>
</evidence>
<evidence type="ECO:0000313" key="1">
    <source>
        <dbReference type="EMBL" id="GFE65550.1"/>
    </source>
</evidence>
<dbReference type="Proteomes" id="UP000436822">
    <property type="component" value="Unassembled WGS sequence"/>
</dbReference>
<name>A0A6N6JIA1_9RHOB</name>
<protein>
    <submittedName>
        <fullName evidence="1">Uncharacterized protein</fullName>
    </submittedName>
</protein>
<reference evidence="1 2" key="1">
    <citation type="submission" date="2019-12" db="EMBL/GenBank/DDBJ databases">
        <title>Litoreibacter badius sp. nov., a novel bacteriochlorophyll a-containing bacterium in the genus Litoreibacter.</title>
        <authorList>
            <person name="Kanamuro M."/>
            <person name="Takabe Y."/>
            <person name="Mori K."/>
            <person name="Takaichi S."/>
            <person name="Hanada S."/>
        </authorList>
    </citation>
    <scope>NUCLEOTIDE SEQUENCE [LARGE SCALE GENOMIC DNA]</scope>
    <source>
        <strain evidence="1 2">K6</strain>
    </source>
</reference>
<comment type="caution">
    <text evidence="1">The sequence shown here is derived from an EMBL/GenBank/DDBJ whole genome shotgun (WGS) entry which is preliminary data.</text>
</comment>
<keyword evidence="2" id="KW-1185">Reference proteome</keyword>
<proteinExistence type="predicted"/>
<dbReference type="RefSeq" id="WP_159807577.1">
    <property type="nucleotide sequence ID" value="NZ_BLJE01000002.1"/>
</dbReference>